<dbReference type="KEGG" id="lez:GLE_4147"/>
<dbReference type="PATRIC" id="fig|69.6.peg.4089"/>
<feature type="region of interest" description="Disordered" evidence="1">
    <location>
        <begin position="185"/>
        <end position="224"/>
    </location>
</feature>
<evidence type="ECO:0000313" key="2">
    <source>
        <dbReference type="EMBL" id="ALN59489.1"/>
    </source>
</evidence>
<evidence type="ECO:0000256" key="1">
    <source>
        <dbReference type="SAM" id="MobiDB-lite"/>
    </source>
</evidence>
<feature type="region of interest" description="Disordered" evidence="1">
    <location>
        <begin position="350"/>
        <end position="401"/>
    </location>
</feature>
<feature type="compositionally biased region" description="Gly residues" evidence="1">
    <location>
        <begin position="350"/>
        <end position="380"/>
    </location>
</feature>
<name>A0A0S2DM53_LYSEN</name>
<gene>
    <name evidence="2" type="ORF">GLE_4147</name>
</gene>
<feature type="compositionally biased region" description="Gly residues" evidence="1">
    <location>
        <begin position="301"/>
        <end position="320"/>
    </location>
</feature>
<proteinExistence type="predicted"/>
<feature type="compositionally biased region" description="Gly residues" evidence="1">
    <location>
        <begin position="195"/>
        <end position="223"/>
    </location>
</feature>
<reference evidence="2 3" key="1">
    <citation type="submission" date="2015-11" db="EMBL/GenBank/DDBJ databases">
        <title>Genome sequences of Lysobacter enzymogenes strain C3 and Lysobacter antibioticus ATCC 29479.</title>
        <authorList>
            <person name="Kobayashi D.Y."/>
        </authorList>
    </citation>
    <scope>NUCLEOTIDE SEQUENCE [LARGE SCALE GENOMIC DNA]</scope>
    <source>
        <strain evidence="2 3">C3</strain>
    </source>
</reference>
<evidence type="ECO:0000313" key="3">
    <source>
        <dbReference type="Proteomes" id="UP000061569"/>
    </source>
</evidence>
<dbReference type="EMBL" id="CP013140">
    <property type="protein sequence ID" value="ALN59489.1"/>
    <property type="molecule type" value="Genomic_DNA"/>
</dbReference>
<dbReference type="Proteomes" id="UP000061569">
    <property type="component" value="Chromosome"/>
</dbReference>
<feature type="compositionally biased region" description="Low complexity" evidence="1">
    <location>
        <begin position="381"/>
        <end position="391"/>
    </location>
</feature>
<protein>
    <submittedName>
        <fullName evidence="2">Uncharacterized protein</fullName>
    </submittedName>
</protein>
<feature type="compositionally biased region" description="Low complexity" evidence="1">
    <location>
        <begin position="185"/>
        <end position="194"/>
    </location>
</feature>
<dbReference type="AlphaFoldDB" id="A0A0S2DM53"/>
<accession>A0A0S2DM53</accession>
<feature type="region of interest" description="Disordered" evidence="1">
    <location>
        <begin position="268"/>
        <end position="320"/>
    </location>
</feature>
<sequence length="422" mass="42024">MDFMRRAVRSSLVSSFASSRVSARAIAPAWPLAIAAALALSGCGAVRTLAGVNTLRLHDARVDAMEVEIGGGARVICPRQPMQMHVAVSAQWPGQAAPATYDTWRGAPGIRRNGKLDFADFAFASEQGRFDEWGWFEPNPDVLATVDSGFTIATQLLHPESPLRQTQHYDADYSCIVSVGAPGAPGRAGADGSDGASGGSGGSGQRGGEGGWGDSGGPGGNGYDGPQLQVYATYVRTKRYPKLLAVRVRGDMNDFVLAPADRPLALVARGGQGGRGGSGGAGGEGGSGGSGASASDDRNGNQGGSGGDGGHGGSGGDGGVGGNGGAIELVYDARYPELAGQLLLDVDGGLPGEGGTAGSSGRGGSGGSGSGGSGGSGNSGNSGNYGRYGSAGQAGRAHASAGEVARYFRSVPGIELLPDPRR</sequence>
<feature type="compositionally biased region" description="Gly residues" evidence="1">
    <location>
        <begin position="270"/>
        <end position="291"/>
    </location>
</feature>
<organism evidence="2 3">
    <name type="scientific">Lysobacter enzymogenes</name>
    <dbReference type="NCBI Taxonomy" id="69"/>
    <lineage>
        <taxon>Bacteria</taxon>
        <taxon>Pseudomonadati</taxon>
        <taxon>Pseudomonadota</taxon>
        <taxon>Gammaproteobacteria</taxon>
        <taxon>Lysobacterales</taxon>
        <taxon>Lysobacteraceae</taxon>
        <taxon>Lysobacter</taxon>
    </lineage>
</organism>